<comment type="subcellular location">
    <subcellularLocation>
        <location evidence="1 7">Cell membrane</location>
        <topology evidence="1 7">Multi-pass membrane protein</topology>
    </subcellularLocation>
</comment>
<organism evidence="9 10">
    <name type="scientific">Thermasporomyces composti</name>
    <dbReference type="NCBI Taxonomy" id="696763"/>
    <lineage>
        <taxon>Bacteria</taxon>
        <taxon>Bacillati</taxon>
        <taxon>Actinomycetota</taxon>
        <taxon>Actinomycetes</taxon>
        <taxon>Propionibacteriales</taxon>
        <taxon>Nocardioidaceae</taxon>
        <taxon>Thermasporomyces</taxon>
    </lineage>
</organism>
<evidence type="ECO:0000256" key="1">
    <source>
        <dbReference type="ARBA" id="ARBA00004651"/>
    </source>
</evidence>
<evidence type="ECO:0000256" key="3">
    <source>
        <dbReference type="ARBA" id="ARBA00022475"/>
    </source>
</evidence>
<feature type="transmembrane region" description="Helical" evidence="7">
    <location>
        <begin position="12"/>
        <end position="32"/>
    </location>
</feature>
<evidence type="ECO:0000256" key="6">
    <source>
        <dbReference type="ARBA" id="ARBA00023136"/>
    </source>
</evidence>
<dbReference type="AlphaFoldDB" id="A0A3D9VBC2"/>
<keyword evidence="3" id="KW-1003">Cell membrane</keyword>
<dbReference type="PANTHER" id="PTHR43744">
    <property type="entry name" value="ABC TRANSPORTER PERMEASE PROTEIN MG189-RELATED-RELATED"/>
    <property type="match status" value="1"/>
</dbReference>
<evidence type="ECO:0000256" key="5">
    <source>
        <dbReference type="ARBA" id="ARBA00022989"/>
    </source>
</evidence>
<dbReference type="Pfam" id="PF00528">
    <property type="entry name" value="BPD_transp_1"/>
    <property type="match status" value="1"/>
</dbReference>
<keyword evidence="2 7" id="KW-0813">Transport</keyword>
<feature type="transmembrane region" description="Helical" evidence="7">
    <location>
        <begin position="109"/>
        <end position="129"/>
    </location>
</feature>
<evidence type="ECO:0000256" key="7">
    <source>
        <dbReference type="RuleBase" id="RU363032"/>
    </source>
</evidence>
<keyword evidence="5 7" id="KW-1133">Transmembrane helix</keyword>
<keyword evidence="10" id="KW-1185">Reference proteome</keyword>
<dbReference type="GO" id="GO:0005886">
    <property type="term" value="C:plasma membrane"/>
    <property type="evidence" value="ECO:0007669"/>
    <property type="project" value="UniProtKB-SubCell"/>
</dbReference>
<dbReference type="PROSITE" id="PS50928">
    <property type="entry name" value="ABC_TM1"/>
    <property type="match status" value="1"/>
</dbReference>
<comment type="caution">
    <text evidence="9">The sequence shown here is derived from an EMBL/GenBank/DDBJ whole genome shotgun (WGS) entry which is preliminary data.</text>
</comment>
<dbReference type="Gene3D" id="1.10.3720.10">
    <property type="entry name" value="MetI-like"/>
    <property type="match status" value="1"/>
</dbReference>
<feature type="transmembrane region" description="Helical" evidence="7">
    <location>
        <begin position="243"/>
        <end position="264"/>
    </location>
</feature>
<gene>
    <name evidence="9" type="ORF">DFJ64_0824</name>
</gene>
<dbReference type="EMBL" id="QTUC01000001">
    <property type="protein sequence ID" value="REF35444.1"/>
    <property type="molecule type" value="Genomic_DNA"/>
</dbReference>
<proteinExistence type="inferred from homology"/>
<dbReference type="SUPFAM" id="SSF161098">
    <property type="entry name" value="MetI-like"/>
    <property type="match status" value="1"/>
</dbReference>
<dbReference type="CDD" id="cd06261">
    <property type="entry name" value="TM_PBP2"/>
    <property type="match status" value="1"/>
</dbReference>
<feature type="transmembrane region" description="Helical" evidence="7">
    <location>
        <begin position="141"/>
        <end position="158"/>
    </location>
</feature>
<sequence>MNDVGHRGLRWVVTVAVALTTVVFVFPLYWMAVLATRSTAEVFDFPPPLLPGSALVDNIAKLQESLDIVRALGNTVYVAVTHTLLVLLVSSLAGYGFSRFREAPGHRWLYGFVMLTIFVPPAAGLIPWFVEMKTLGWINTYWPLILTGAATGFGVFWMRQVIDAAVPVELYDAARIDGAGDLWIYWRVVLPIIRPGLAALAVWSFMMSWNSFLMPLIILNDSEKFTLPLALTQLNTAAGGSDVATVMLGTTIGVLPVFVAFVLATKQFIAGLTAGTVR</sequence>
<dbReference type="InterPro" id="IPR000515">
    <property type="entry name" value="MetI-like"/>
</dbReference>
<keyword evidence="4 7" id="KW-0812">Transmembrane</keyword>
<evidence type="ECO:0000313" key="10">
    <source>
        <dbReference type="Proteomes" id="UP000256485"/>
    </source>
</evidence>
<dbReference type="RefSeq" id="WP_115849232.1">
    <property type="nucleotide sequence ID" value="NZ_QTUC01000001.1"/>
</dbReference>
<evidence type="ECO:0000256" key="2">
    <source>
        <dbReference type="ARBA" id="ARBA00022448"/>
    </source>
</evidence>
<protein>
    <submittedName>
        <fullName evidence="9">Carbohydrate ABC transporter membrane protein 2 (CUT1 family)</fullName>
    </submittedName>
</protein>
<feature type="transmembrane region" description="Helical" evidence="7">
    <location>
        <begin position="76"/>
        <end position="97"/>
    </location>
</feature>
<evidence type="ECO:0000256" key="4">
    <source>
        <dbReference type="ARBA" id="ARBA00022692"/>
    </source>
</evidence>
<reference evidence="9 10" key="1">
    <citation type="submission" date="2018-08" db="EMBL/GenBank/DDBJ databases">
        <title>Sequencing the genomes of 1000 actinobacteria strains.</title>
        <authorList>
            <person name="Klenk H.-P."/>
        </authorList>
    </citation>
    <scope>NUCLEOTIDE SEQUENCE [LARGE SCALE GENOMIC DNA]</scope>
    <source>
        <strain evidence="9 10">DSM 22891</strain>
    </source>
</reference>
<comment type="similarity">
    <text evidence="7">Belongs to the binding-protein-dependent transport system permease family.</text>
</comment>
<dbReference type="InterPro" id="IPR035906">
    <property type="entry name" value="MetI-like_sf"/>
</dbReference>
<feature type="domain" description="ABC transmembrane type-1" evidence="8">
    <location>
        <begin position="72"/>
        <end position="264"/>
    </location>
</feature>
<dbReference type="OrthoDB" id="9775069at2"/>
<accession>A0A3D9VBC2</accession>
<evidence type="ECO:0000313" key="9">
    <source>
        <dbReference type="EMBL" id="REF35444.1"/>
    </source>
</evidence>
<keyword evidence="6 7" id="KW-0472">Membrane</keyword>
<dbReference type="GO" id="GO:0055085">
    <property type="term" value="P:transmembrane transport"/>
    <property type="evidence" value="ECO:0007669"/>
    <property type="project" value="InterPro"/>
</dbReference>
<dbReference type="Proteomes" id="UP000256485">
    <property type="component" value="Unassembled WGS sequence"/>
</dbReference>
<name>A0A3D9VBC2_THECX</name>
<dbReference type="PANTHER" id="PTHR43744:SF12">
    <property type="entry name" value="ABC TRANSPORTER PERMEASE PROTEIN MG189-RELATED"/>
    <property type="match status" value="1"/>
</dbReference>
<evidence type="ECO:0000259" key="8">
    <source>
        <dbReference type="PROSITE" id="PS50928"/>
    </source>
</evidence>